<accession>R4KM00</accession>
<name>R4KM00_9FIRM</name>
<feature type="domain" description="N-acetylmuramoyl-L-alanine amidase" evidence="5">
    <location>
        <begin position="11"/>
        <end position="156"/>
    </location>
</feature>
<dbReference type="GO" id="GO:0071555">
    <property type="term" value="P:cell wall organization"/>
    <property type="evidence" value="ECO:0007669"/>
    <property type="project" value="UniProtKB-KW"/>
</dbReference>
<dbReference type="PANTHER" id="PTHR30417">
    <property type="entry name" value="N-ACETYLMURAMOYL-L-ALANINE AMIDASE AMID"/>
    <property type="match status" value="1"/>
</dbReference>
<dbReference type="Gene3D" id="3.40.80.10">
    <property type="entry name" value="Peptidoglycan recognition protein-like"/>
    <property type="match status" value="1"/>
</dbReference>
<protein>
    <recommendedName>
        <fullName evidence="2">N-acetylmuramoyl-L-alanine amidase</fullName>
        <ecNumber evidence="2">3.5.1.28</ecNumber>
    </recommendedName>
</protein>
<keyword evidence="4" id="KW-0961">Cell wall biogenesis/degradation</keyword>
<evidence type="ECO:0000256" key="2">
    <source>
        <dbReference type="ARBA" id="ARBA00011901"/>
    </source>
</evidence>
<dbReference type="GO" id="GO:0009254">
    <property type="term" value="P:peptidoglycan turnover"/>
    <property type="evidence" value="ECO:0007669"/>
    <property type="project" value="TreeGrafter"/>
</dbReference>
<dbReference type="STRING" id="767817.Desgi_4486"/>
<evidence type="ECO:0000256" key="4">
    <source>
        <dbReference type="ARBA" id="ARBA00023316"/>
    </source>
</evidence>
<evidence type="ECO:0000313" key="6">
    <source>
        <dbReference type="EMBL" id="AGL03714.1"/>
    </source>
</evidence>
<dbReference type="EMBL" id="CP003273">
    <property type="protein sequence ID" value="AGL03714.1"/>
    <property type="molecule type" value="Genomic_DNA"/>
</dbReference>
<evidence type="ECO:0000256" key="1">
    <source>
        <dbReference type="ARBA" id="ARBA00001561"/>
    </source>
</evidence>
<dbReference type="AlphaFoldDB" id="R4KM00"/>
<dbReference type="InterPro" id="IPR051206">
    <property type="entry name" value="NAMLAA_amidase_2"/>
</dbReference>
<gene>
    <name evidence="6" type="ORF">Desgi_4486</name>
</gene>
<sequence>MLHINKKLIKYNHSSRNGQSIKYIVVHDTGNPRAGADAEAHYKYFNGGDRQASAHYFVDDKSILQLVEDSQASWHCGDGGGKYGITNSNSIGVEICINADGDYEKAVANTVELVKHLMGKYFIPPERVVRHYDASRKICPGTMRENNWARWHTFKKSLTEQPRDELAEALKILVAKGIINTPEYWQQNAREGKTVNGAYAAALIERMAALLLEKHPPP</sequence>
<evidence type="ECO:0000259" key="5">
    <source>
        <dbReference type="SMART" id="SM00644"/>
    </source>
</evidence>
<keyword evidence="3" id="KW-0378">Hydrolase</keyword>
<comment type="catalytic activity">
    <reaction evidence="1">
        <text>Hydrolyzes the link between N-acetylmuramoyl residues and L-amino acid residues in certain cell-wall glycopeptides.</text>
        <dbReference type="EC" id="3.5.1.28"/>
    </reaction>
</comment>
<dbReference type="CDD" id="cd06583">
    <property type="entry name" value="PGRP"/>
    <property type="match status" value="1"/>
</dbReference>
<dbReference type="GO" id="GO:0008745">
    <property type="term" value="F:N-acetylmuramoyl-L-alanine amidase activity"/>
    <property type="evidence" value="ECO:0007669"/>
    <property type="project" value="UniProtKB-EC"/>
</dbReference>
<reference evidence="6 7" key="1">
    <citation type="submission" date="2012-01" db="EMBL/GenBank/DDBJ databases">
        <title>Complete sequence of Desulfotomaculum gibsoniae DSM 7213.</title>
        <authorList>
            <consortium name="US DOE Joint Genome Institute"/>
            <person name="Lucas S."/>
            <person name="Han J."/>
            <person name="Lapidus A."/>
            <person name="Cheng J.-F."/>
            <person name="Goodwin L."/>
            <person name="Pitluck S."/>
            <person name="Peters L."/>
            <person name="Ovchinnikova G."/>
            <person name="Teshima H."/>
            <person name="Detter J.C."/>
            <person name="Han C."/>
            <person name="Tapia R."/>
            <person name="Land M."/>
            <person name="Hauser L."/>
            <person name="Kyrpides N."/>
            <person name="Ivanova N."/>
            <person name="Pagani I."/>
            <person name="Parshina S."/>
            <person name="Plugge C."/>
            <person name="Muyzer G."/>
            <person name="Kuever J."/>
            <person name="Ivanova A."/>
            <person name="Nazina T."/>
            <person name="Klenk H.-P."/>
            <person name="Brambilla E."/>
            <person name="Spring S."/>
            <person name="Stams A.F."/>
            <person name="Woyke T."/>
        </authorList>
    </citation>
    <scope>NUCLEOTIDE SEQUENCE [LARGE SCALE GENOMIC DNA]</scope>
    <source>
        <strain evidence="6 7">DSM 7213</strain>
    </source>
</reference>
<dbReference type="SMART" id="SM00644">
    <property type="entry name" value="Ami_2"/>
    <property type="match status" value="1"/>
</dbReference>
<dbReference type="EC" id="3.5.1.28" evidence="2"/>
<dbReference type="SUPFAM" id="SSF55846">
    <property type="entry name" value="N-acetylmuramoyl-L-alanine amidase-like"/>
    <property type="match status" value="1"/>
</dbReference>
<dbReference type="KEGG" id="dgi:Desgi_4486"/>
<dbReference type="HOGENOM" id="CLU_047675_4_1_9"/>
<dbReference type="PANTHER" id="PTHR30417:SF1">
    <property type="entry name" value="N-ACETYLMURAMOYL-L-ALANINE AMIDASE AMID"/>
    <property type="match status" value="1"/>
</dbReference>
<dbReference type="eggNOG" id="COG5632">
    <property type="taxonomic scope" value="Bacteria"/>
</dbReference>
<evidence type="ECO:0000313" key="7">
    <source>
        <dbReference type="Proteomes" id="UP000013520"/>
    </source>
</evidence>
<dbReference type="RefSeq" id="WP_006524227.1">
    <property type="nucleotide sequence ID" value="NC_021184.1"/>
</dbReference>
<organism evidence="6 7">
    <name type="scientific">Desulfoscipio gibsoniae DSM 7213</name>
    <dbReference type="NCBI Taxonomy" id="767817"/>
    <lineage>
        <taxon>Bacteria</taxon>
        <taxon>Bacillati</taxon>
        <taxon>Bacillota</taxon>
        <taxon>Clostridia</taxon>
        <taxon>Eubacteriales</taxon>
        <taxon>Desulfallaceae</taxon>
        <taxon>Desulfoscipio</taxon>
    </lineage>
</organism>
<proteinExistence type="predicted"/>
<dbReference type="Pfam" id="PF01510">
    <property type="entry name" value="Amidase_2"/>
    <property type="match status" value="1"/>
</dbReference>
<evidence type="ECO:0000256" key="3">
    <source>
        <dbReference type="ARBA" id="ARBA00022801"/>
    </source>
</evidence>
<dbReference type="Proteomes" id="UP000013520">
    <property type="component" value="Chromosome"/>
</dbReference>
<dbReference type="InterPro" id="IPR002502">
    <property type="entry name" value="Amidase_domain"/>
</dbReference>
<keyword evidence="7" id="KW-1185">Reference proteome</keyword>
<dbReference type="InterPro" id="IPR036505">
    <property type="entry name" value="Amidase/PGRP_sf"/>
</dbReference>
<dbReference type="GO" id="GO:0009253">
    <property type="term" value="P:peptidoglycan catabolic process"/>
    <property type="evidence" value="ECO:0007669"/>
    <property type="project" value="InterPro"/>
</dbReference>